<evidence type="ECO:0000256" key="1">
    <source>
        <dbReference type="ARBA" id="ARBA00010688"/>
    </source>
</evidence>
<comment type="caution">
    <text evidence="5">The sequence shown here is derived from an EMBL/GenBank/DDBJ whole genome shotgun (WGS) entry which is preliminary data.</text>
</comment>
<dbReference type="EC" id="2.7.1.45" evidence="5"/>
<name>A0A7Z0D952_9ACTN</name>
<dbReference type="CDD" id="cd01166">
    <property type="entry name" value="KdgK"/>
    <property type="match status" value="1"/>
</dbReference>
<accession>A0A7Z0D952</accession>
<comment type="similarity">
    <text evidence="1">Belongs to the carbohydrate kinase PfkB family.</text>
</comment>
<dbReference type="Gene3D" id="3.40.1190.20">
    <property type="match status" value="1"/>
</dbReference>
<dbReference type="Pfam" id="PF00294">
    <property type="entry name" value="PfkB"/>
    <property type="match status" value="1"/>
</dbReference>
<dbReference type="PANTHER" id="PTHR43320">
    <property type="entry name" value="SUGAR KINASE"/>
    <property type="match status" value="1"/>
</dbReference>
<evidence type="ECO:0000313" key="5">
    <source>
        <dbReference type="EMBL" id="NYI71067.1"/>
    </source>
</evidence>
<dbReference type="Proteomes" id="UP000527616">
    <property type="component" value="Unassembled WGS sequence"/>
</dbReference>
<reference evidence="5 6" key="1">
    <citation type="submission" date="2020-07" db="EMBL/GenBank/DDBJ databases">
        <title>Sequencing the genomes of 1000 actinobacteria strains.</title>
        <authorList>
            <person name="Klenk H.-P."/>
        </authorList>
    </citation>
    <scope>NUCLEOTIDE SEQUENCE [LARGE SCALE GENOMIC DNA]</scope>
    <source>
        <strain evidence="5 6">DSM 103164</strain>
    </source>
</reference>
<keyword evidence="3 5" id="KW-0418">Kinase</keyword>
<dbReference type="RefSeq" id="WP_179444937.1">
    <property type="nucleotide sequence ID" value="NZ_JACBZS010000001.1"/>
</dbReference>
<dbReference type="EMBL" id="JACBZS010000001">
    <property type="protein sequence ID" value="NYI71067.1"/>
    <property type="molecule type" value="Genomic_DNA"/>
</dbReference>
<evidence type="ECO:0000313" key="6">
    <source>
        <dbReference type="Proteomes" id="UP000527616"/>
    </source>
</evidence>
<dbReference type="SUPFAM" id="SSF53613">
    <property type="entry name" value="Ribokinase-like"/>
    <property type="match status" value="1"/>
</dbReference>
<dbReference type="GO" id="GO:0008673">
    <property type="term" value="F:2-dehydro-3-deoxygluconokinase activity"/>
    <property type="evidence" value="ECO:0007669"/>
    <property type="project" value="UniProtKB-EC"/>
</dbReference>
<dbReference type="PROSITE" id="PS00584">
    <property type="entry name" value="PFKB_KINASES_2"/>
    <property type="match status" value="1"/>
</dbReference>
<dbReference type="InterPro" id="IPR052700">
    <property type="entry name" value="Carb_kinase_PfkB-like"/>
</dbReference>
<keyword evidence="2 5" id="KW-0808">Transferase</keyword>
<evidence type="ECO:0000256" key="3">
    <source>
        <dbReference type="ARBA" id="ARBA00022777"/>
    </source>
</evidence>
<protein>
    <submittedName>
        <fullName evidence="5">2-dehydro-3-deoxygluconokinase</fullName>
        <ecNumber evidence="5">2.7.1.45</ecNumber>
    </submittedName>
</protein>
<proteinExistence type="inferred from homology"/>
<sequence>MTGAPEVVTIGETLASLRASGDLRVATPVSLSIAGAESNVAIGLARLGHAVRWAGVVGDDAFGRLITRTLRGEGVQTSSRTIASPTGMIVFTARPPTAITVDYHRRASAGSALDLADVEAAMADPPRILHLTGITPALSPSALAAVRAAIDRASEQGVQVCLDVNYRSRLWSRAEARATIAPLAARADLIIASDDELGLAVDVPSTDPRTGIDTLLGHATAVIVKRGSHGAAAYTRAGEVQVDAVAVSAIDPVGAGDAFVAGFLSGTLDGLPLVECMQRGALLGAFAVASIGDWEGLPLRTDLGRLDEEGVIR</sequence>
<dbReference type="InterPro" id="IPR011611">
    <property type="entry name" value="PfkB_dom"/>
</dbReference>
<evidence type="ECO:0000259" key="4">
    <source>
        <dbReference type="Pfam" id="PF00294"/>
    </source>
</evidence>
<gene>
    <name evidence="5" type="ORF">GGQ54_001627</name>
</gene>
<dbReference type="PANTHER" id="PTHR43320:SF2">
    <property type="entry name" value="2-DEHYDRO-3-DEOXYGLUCONOKINASE_2-DEHYDRO-3-DEOXYGALACTONOKINASE"/>
    <property type="match status" value="1"/>
</dbReference>
<dbReference type="InterPro" id="IPR029056">
    <property type="entry name" value="Ribokinase-like"/>
</dbReference>
<feature type="domain" description="Carbohydrate kinase PfkB" evidence="4">
    <location>
        <begin position="6"/>
        <end position="295"/>
    </location>
</feature>
<organism evidence="5 6">
    <name type="scientific">Naumannella cuiyingiana</name>
    <dbReference type="NCBI Taxonomy" id="1347891"/>
    <lineage>
        <taxon>Bacteria</taxon>
        <taxon>Bacillati</taxon>
        <taxon>Actinomycetota</taxon>
        <taxon>Actinomycetes</taxon>
        <taxon>Propionibacteriales</taxon>
        <taxon>Propionibacteriaceae</taxon>
        <taxon>Naumannella</taxon>
    </lineage>
</organism>
<evidence type="ECO:0000256" key="2">
    <source>
        <dbReference type="ARBA" id="ARBA00022679"/>
    </source>
</evidence>
<dbReference type="InterPro" id="IPR002173">
    <property type="entry name" value="Carboh/pur_kinase_PfkB_CS"/>
</dbReference>
<dbReference type="AlphaFoldDB" id="A0A7Z0D952"/>
<keyword evidence="6" id="KW-1185">Reference proteome</keyword>